<dbReference type="Proteomes" id="UP000242642">
    <property type="component" value="Unassembled WGS sequence"/>
</dbReference>
<keyword evidence="1" id="KW-0808">Transferase</keyword>
<dbReference type="STRING" id="1123402.SAMN02583745_01211"/>
<dbReference type="RefSeq" id="WP_093318610.1">
    <property type="nucleotide sequence ID" value="NZ_FOHV01000007.1"/>
</dbReference>
<sequence>MKELHVTTPNYVSRFECVGNACIEHCCRGWSVTIDKETYNKYKNSDVYLIRDVAENQMKMLKKNQLNYSQIKLNEQGDCPLLDTDKLCSVYKHIGPTALSHTCTSYPRLAQNFKEEKLNSLSLSCPEATRLVLFDDDSMLQSQGIELIQKYSNAHPFNPTHKIINLFCSNLIMAQSRHIEENLYAVVKFLLFCEKVKFDVNTHLEQIEGVFLALIDELQNPTEDIAQTLRKNAASKLKMTLLILFQTVSNDYSNSRARPYLTANNSSVLAYFDNLSEEMNIDYLDEKFKDINTHWDNLLTEGVLSNPNILKNYFLYRFYNDSFPGRDLTKSLRQYYYLLTDYFYLKTSLSVIASRKSLEQSDIIQMFYSYHTLKQHNQDINKKLDVIINKVNLGDDLSAIMLLS</sequence>
<dbReference type="OrthoDB" id="86584at2"/>
<dbReference type="EMBL" id="FOHV01000007">
    <property type="protein sequence ID" value="SET03704.1"/>
    <property type="molecule type" value="Genomic_DNA"/>
</dbReference>
<proteinExistence type="predicted"/>
<keyword evidence="1" id="KW-0489">Methyltransferase</keyword>
<gene>
    <name evidence="1" type="ORF">SAMN02583745_01211</name>
</gene>
<protein>
    <submittedName>
        <fullName evidence="1">Lysine-N-methylase</fullName>
    </submittedName>
</protein>
<evidence type="ECO:0000313" key="1">
    <source>
        <dbReference type="EMBL" id="SET03704.1"/>
    </source>
</evidence>
<dbReference type="NCBIfam" id="NF038110">
    <property type="entry name" value="Lys_methyl_FliB"/>
    <property type="match status" value="1"/>
</dbReference>
<dbReference type="GO" id="GO:0032259">
    <property type="term" value="P:methylation"/>
    <property type="evidence" value="ECO:0007669"/>
    <property type="project" value="UniProtKB-KW"/>
</dbReference>
<keyword evidence="2" id="KW-1185">Reference proteome</keyword>
<organism evidence="1 2">
    <name type="scientific">Thorsellia anophelis DSM 18579</name>
    <dbReference type="NCBI Taxonomy" id="1123402"/>
    <lineage>
        <taxon>Bacteria</taxon>
        <taxon>Pseudomonadati</taxon>
        <taxon>Pseudomonadota</taxon>
        <taxon>Gammaproteobacteria</taxon>
        <taxon>Enterobacterales</taxon>
        <taxon>Thorselliaceae</taxon>
        <taxon>Thorsellia</taxon>
    </lineage>
</organism>
<name>A0A1I0BAE5_9GAMM</name>
<dbReference type="AlphaFoldDB" id="A0A1I0BAE5"/>
<dbReference type="GO" id="GO:0008168">
    <property type="term" value="F:methyltransferase activity"/>
    <property type="evidence" value="ECO:0007669"/>
    <property type="project" value="UniProtKB-KW"/>
</dbReference>
<accession>A0A1I0BAE5</accession>
<reference evidence="2" key="1">
    <citation type="submission" date="2016-10" db="EMBL/GenBank/DDBJ databases">
        <authorList>
            <person name="Varghese N."/>
            <person name="Submissions S."/>
        </authorList>
    </citation>
    <scope>NUCLEOTIDE SEQUENCE [LARGE SCALE GENOMIC DNA]</scope>
    <source>
        <strain evidence="2">DSM 18579</strain>
    </source>
</reference>
<evidence type="ECO:0000313" key="2">
    <source>
        <dbReference type="Proteomes" id="UP000242642"/>
    </source>
</evidence>